<evidence type="ECO:0000313" key="3">
    <source>
        <dbReference type="Proteomes" id="UP000179935"/>
    </source>
</evidence>
<protein>
    <submittedName>
        <fullName evidence="2">Uncharacterized protein</fullName>
    </submittedName>
</protein>
<name>A0A1S2PLG0_9ACTN</name>
<organism evidence="2 3">
    <name type="scientific">Streptomyces colonosanans</name>
    <dbReference type="NCBI Taxonomy" id="1428652"/>
    <lineage>
        <taxon>Bacteria</taxon>
        <taxon>Bacillati</taxon>
        <taxon>Actinomycetota</taxon>
        <taxon>Actinomycetes</taxon>
        <taxon>Kitasatosporales</taxon>
        <taxon>Streptomycetaceae</taxon>
        <taxon>Streptomyces</taxon>
    </lineage>
</organism>
<gene>
    <name evidence="2" type="ORF">BIV24_10825</name>
</gene>
<dbReference type="AlphaFoldDB" id="A0A1S2PLG0"/>
<evidence type="ECO:0000313" key="2">
    <source>
        <dbReference type="EMBL" id="OIJ94627.1"/>
    </source>
</evidence>
<dbReference type="STRING" id="1428652.BIV24_10825"/>
<dbReference type="Proteomes" id="UP000179935">
    <property type="component" value="Unassembled WGS sequence"/>
</dbReference>
<reference evidence="2 3" key="1">
    <citation type="submission" date="2016-10" db="EMBL/GenBank/DDBJ databases">
        <title>Genome sequence of Streptomyces sp. MUSC 93.</title>
        <authorList>
            <person name="Lee L.-H."/>
            <person name="Ser H.-L."/>
            <person name="Law J.W.-F."/>
        </authorList>
    </citation>
    <scope>NUCLEOTIDE SEQUENCE [LARGE SCALE GENOMIC DNA]</scope>
    <source>
        <strain evidence="2 3">MUSC 93</strain>
    </source>
</reference>
<proteinExistence type="predicted"/>
<keyword evidence="3" id="KW-1185">Reference proteome</keyword>
<dbReference type="EMBL" id="MLYP01000027">
    <property type="protein sequence ID" value="OIJ94627.1"/>
    <property type="molecule type" value="Genomic_DNA"/>
</dbReference>
<accession>A0A1S2PLG0</accession>
<feature type="region of interest" description="Disordered" evidence="1">
    <location>
        <begin position="22"/>
        <end position="53"/>
    </location>
</feature>
<comment type="caution">
    <text evidence="2">The sequence shown here is derived from an EMBL/GenBank/DDBJ whole genome shotgun (WGS) entry which is preliminary data.</text>
</comment>
<sequence length="99" mass="11166">MLFSCLFTFCRRRSGWIFGRHHRKAGRQQSDGRDRVPADPPPYDIGPVSRPGSRKGTALASIAWAVQRVPALPPTACFFHLITVSWVIECTCVVMMVRH</sequence>
<evidence type="ECO:0000256" key="1">
    <source>
        <dbReference type="SAM" id="MobiDB-lite"/>
    </source>
</evidence>